<feature type="transmembrane region" description="Helical" evidence="1">
    <location>
        <begin position="420"/>
        <end position="438"/>
    </location>
</feature>
<gene>
    <name evidence="2" type="ORF">QWZ14_20805</name>
</gene>
<feature type="transmembrane region" description="Helical" evidence="1">
    <location>
        <begin position="191"/>
        <end position="213"/>
    </location>
</feature>
<sequence length="455" mass="48540">MPIPLDRRPGVLLLLGLLLPLLASVALNGQFRSAGVQSGDSQTYLTAAYNLARHGNFSDRPDGAPALGREPGYPLLLAALMRAGTPLAAFTPACLAPAGGCPDAIFQPARWANLGLALAAALLLGGLAWRLTGSAPAAGIACGYVALNQQMLKGRWEVISDYLALFLLALLLVALLHWLRRPGPGRATAAGLAAAALVLTKAIFWPALLLAAVGCALRWRRLPRHAALLLLAALLPVLAWMLRNDLVAGHFALTDARSGIALSTREVFLHLDARGIAAGFVFWTRGMGDGLARLLFAPEVWQTFQYEFPGGYYDLGQNRYWPWVARLAAEQGLDAEAARAAVDAALRASFLAHPLGWLASTPPLIWRGLWIDEFVVLGFPALVAASLWAWRRGHGAWLLLLAPGWYNLLAYPAVSLNVPRYQITAVPALALGAAWVAARLAARLSSRRAAGLPSG</sequence>
<protein>
    <recommendedName>
        <fullName evidence="4">Glycosyltransferase RgtA/B/C/D-like domain-containing protein</fullName>
    </recommendedName>
</protein>
<keyword evidence="1" id="KW-0472">Membrane</keyword>
<dbReference type="Proteomes" id="UP001529369">
    <property type="component" value="Unassembled WGS sequence"/>
</dbReference>
<accession>A0ABT8AAR9</accession>
<evidence type="ECO:0008006" key="4">
    <source>
        <dbReference type="Google" id="ProtNLM"/>
    </source>
</evidence>
<dbReference type="RefSeq" id="WP_290318779.1">
    <property type="nucleotide sequence ID" value="NZ_JAUFPN010000182.1"/>
</dbReference>
<name>A0ABT8AAR9_9PROT</name>
<feature type="transmembrane region" description="Helical" evidence="1">
    <location>
        <begin position="159"/>
        <end position="179"/>
    </location>
</feature>
<reference evidence="3" key="1">
    <citation type="journal article" date="2019" name="Int. J. Syst. Evol. Microbiol.">
        <title>The Global Catalogue of Microorganisms (GCM) 10K type strain sequencing project: providing services to taxonomists for standard genome sequencing and annotation.</title>
        <authorList>
            <consortium name="The Broad Institute Genomics Platform"/>
            <consortium name="The Broad Institute Genome Sequencing Center for Infectious Disease"/>
            <person name="Wu L."/>
            <person name="Ma J."/>
        </authorList>
    </citation>
    <scope>NUCLEOTIDE SEQUENCE [LARGE SCALE GENOMIC DNA]</scope>
    <source>
        <strain evidence="3">CECT 7131</strain>
    </source>
</reference>
<feature type="transmembrane region" description="Helical" evidence="1">
    <location>
        <begin position="364"/>
        <end position="389"/>
    </location>
</feature>
<comment type="caution">
    <text evidence="2">The sequence shown here is derived from an EMBL/GenBank/DDBJ whole genome shotgun (WGS) entry which is preliminary data.</text>
</comment>
<proteinExistence type="predicted"/>
<evidence type="ECO:0000256" key="1">
    <source>
        <dbReference type="SAM" id="Phobius"/>
    </source>
</evidence>
<evidence type="ECO:0000313" key="2">
    <source>
        <dbReference type="EMBL" id="MDN3566824.1"/>
    </source>
</evidence>
<dbReference type="EMBL" id="JAUFPN010000182">
    <property type="protein sequence ID" value="MDN3566824.1"/>
    <property type="molecule type" value="Genomic_DNA"/>
</dbReference>
<keyword evidence="3" id="KW-1185">Reference proteome</keyword>
<keyword evidence="1" id="KW-0812">Transmembrane</keyword>
<evidence type="ECO:0000313" key="3">
    <source>
        <dbReference type="Proteomes" id="UP001529369"/>
    </source>
</evidence>
<feature type="transmembrane region" description="Helical" evidence="1">
    <location>
        <begin position="225"/>
        <end position="242"/>
    </location>
</feature>
<feature type="transmembrane region" description="Helical" evidence="1">
    <location>
        <begin position="396"/>
        <end position="414"/>
    </location>
</feature>
<organism evidence="2 3">
    <name type="scientific">Paeniroseomonas aquatica</name>
    <dbReference type="NCBI Taxonomy" id="373043"/>
    <lineage>
        <taxon>Bacteria</taxon>
        <taxon>Pseudomonadati</taxon>
        <taxon>Pseudomonadota</taxon>
        <taxon>Alphaproteobacteria</taxon>
        <taxon>Acetobacterales</taxon>
        <taxon>Acetobacteraceae</taxon>
        <taxon>Paeniroseomonas</taxon>
    </lineage>
</organism>
<keyword evidence="1" id="KW-1133">Transmembrane helix</keyword>